<dbReference type="GO" id="GO:0000722">
    <property type="term" value="P:telomere maintenance via recombination"/>
    <property type="evidence" value="ECO:0007669"/>
    <property type="project" value="TreeGrafter"/>
</dbReference>
<dbReference type="PANTHER" id="PTHR18867">
    <property type="entry name" value="RAD50"/>
    <property type="match status" value="1"/>
</dbReference>
<feature type="compositionally biased region" description="Polar residues" evidence="2">
    <location>
        <begin position="1433"/>
        <end position="1445"/>
    </location>
</feature>
<evidence type="ECO:0000256" key="3">
    <source>
        <dbReference type="SAM" id="Phobius"/>
    </source>
</evidence>
<keyword evidence="3" id="KW-1133">Transmembrane helix</keyword>
<dbReference type="GO" id="GO:0000794">
    <property type="term" value="C:condensed nuclear chromosome"/>
    <property type="evidence" value="ECO:0007669"/>
    <property type="project" value="TreeGrafter"/>
</dbReference>
<feature type="compositionally biased region" description="Basic and acidic residues" evidence="2">
    <location>
        <begin position="1516"/>
        <end position="1526"/>
    </location>
</feature>
<dbReference type="RefSeq" id="XP_013234095.1">
    <property type="nucleotide sequence ID" value="XM_013378641.1"/>
</dbReference>
<gene>
    <name evidence="4" type="ORF">ETH_00000590</name>
</gene>
<dbReference type="GO" id="GO:0051880">
    <property type="term" value="F:G-quadruplex DNA binding"/>
    <property type="evidence" value="ECO:0007669"/>
    <property type="project" value="TreeGrafter"/>
</dbReference>
<feature type="coiled-coil region" evidence="1">
    <location>
        <begin position="661"/>
        <end position="717"/>
    </location>
</feature>
<keyword evidence="3" id="KW-0472">Membrane</keyword>
<dbReference type="Proteomes" id="UP000030747">
    <property type="component" value="Unassembled WGS sequence"/>
</dbReference>
<dbReference type="GO" id="GO:0030870">
    <property type="term" value="C:Mre11 complex"/>
    <property type="evidence" value="ECO:0007669"/>
    <property type="project" value="TreeGrafter"/>
</dbReference>
<dbReference type="OMA" id="WHCAFYL"/>
<feature type="region of interest" description="Disordered" evidence="2">
    <location>
        <begin position="1735"/>
        <end position="1761"/>
    </location>
</feature>
<evidence type="ECO:0000313" key="4">
    <source>
        <dbReference type="EMBL" id="CDJ43345.1"/>
    </source>
</evidence>
<dbReference type="EMBL" id="HG675761">
    <property type="protein sequence ID" value="CDJ43345.1"/>
    <property type="molecule type" value="Genomic_DNA"/>
</dbReference>
<keyword evidence="5" id="KW-1185">Reference proteome</keyword>
<sequence>MLNSWVASKQADLSTARHSTGETTVTANTPTTESAGDVQKQTDNKQDSLRDARCKKPLVDSNTKEKGPTPFLGLRQIATQCGLLLSSWAVLTLFQPGGHPVLLFVAIVLSRLHLGWLLCCMFRMVLSSCRNNRSRSSRPTEEQQPVSRYRRLQERCWSRLPLRYWHCAFYLLLLLVAFLAASLVRDDSQEGLQTLQGGGGVSLPPGHAWLGGGLPPLLLNSDSPQHVKIAATAVARGREASDHLVWLLHFASRRQYEKLATWLRALSWWIESAVLQPFSSLLRRAGILASVSGTCNATDAPDMPGDNTGTEFWWVVWFRNAIQTAVRSLPSSAHTFLCGGSRDAGNRDVDVPPAWPDREQQAHIAFDEQESVLEMGHYCLALMLMLVYSLSTVVNRLCLAVPSALRQRLIASGFVIDSGLMSKLMGYVTVGSKSALTAFAVTFVVLSLLCVAATVAFRAIVLLIFVVGKLLGRRSDCVTTASAPNRGENSTSVSWSASGGSKRGAAGLEILAACLTCWVLLLPDREFVMFTWTTLQPLRLSVLSTLLLLRLPSAQVAALLTWPPPLREPALMLQRSQPLKIIDPVAVGSMMGCVLAAAAVHVMWRLAAKLFRYLRKALFPTSVASVDYETPTLGCTRGEWTSRNSSAGSDCQTPNALWQRLQEQSLMVSELQATLKRERRRAELAEESYTKLQKVQFDRLEAQKETLTAKSESIRATDLEKRETKLRTKISTVSSAAGEAWRRQDMVKEEVLLAEEVQQEKTEEALKQKLQNQEKSFYAEQLRDANRLLQDAVNRIEELESKLRETQEEMVQLQQETEKHANQQRHLNAELLVSREGEAKIHALYDKCRASLAATEENCKSLMTERDNICRQLQEALDRCNRLDGETKQTSSIIEKQASDLAAKAAEIDELRKELAEAKNRQQQDAGRPKAVHTEEAHTHEVPQQEDKAPSSSKSDVAALCKAAVYMSKRMMTGLKKKVETDERTVSALKAELRMSSPVTQRLSHASGGGMPSDTSKDTALESNSASRDTVSEYDSRLLKGSTPTGRSATRKKSGTIPIGDRKSALSKEESEALMKALGQSGQCIYLLSTVLENFKLPETTLRAAQKLLDTTKCSSTDSLVLRQALSRSNGCSWTGDAEALAKILAVLRRAWPSEESTERLLQRAGEMTLSPSEQKFILVARIPQVRERLAMLQFLLGLDEQWQTESRRLDKLEGALVSIQQSSVLKRLYRICAEIYNEMRTDFSFEMEPNLKYSEASVHGSLLPHKQYAKIWVNKTKLNSALEKFEVWKDNADFNFGCLANSAKICPPGLKGFSLLHVSLYRAGVASSCGEKAPVAGDAFQGKIPQLLGKEIYGDYSATGAPHGATFSDLDHLTGPAIPRRCSCAVCLDVESINHYLLREWQRQCTMMKHLRMFKMASKMSPSLSVEGVHSQPATQSNDQDSCSSASEGLELAITITKSYCRELKSRQSELADLARSIQQDFTRENPSCTIPQSTLLGAASVGSRSSSPAPSALPEKERPTEMRASKHMTLPAPEAASPPGHAQTDTGWGLEMACQLVKSVHTAVILITQSWDELWNGRNGEAGFVTVDDAHLWPVKQGAGGVSDKTAVTHFSAPSDMSDGSSVSSAVSAAYTAAAAAEAAVKAQEAAARASRQDGTVELKRRDSLGKVIETRQNQDAATDDSRRCSDRSLRCPMLLTYQKSPMQHTKSGRYRQNTELPALSRHITAAGNSIKDSSALERRVPSHSRNLNSGRAAPNSNGVTMASAATTQQHYRFGRYNTQPADLPSSNTIRPTGKLQKGDADPLKSIGPRQLRSACGRRGLLDFASSDRILLRPKREASGASSTTSGAVMGAQGVLQLPDADSGTPPPKGMPNANVDFCSSPSPLLPSSDESSIADGTGDGPLSASPAGSAGTQEPDNASSAAGSGGAS</sequence>
<dbReference type="InterPro" id="IPR042201">
    <property type="entry name" value="FH2_Formin_sf"/>
</dbReference>
<dbReference type="Gene3D" id="1.20.58.2220">
    <property type="entry name" value="Formin, FH2 domain"/>
    <property type="match status" value="1"/>
</dbReference>
<feature type="compositionally biased region" description="Polar residues" evidence="2">
    <location>
        <begin position="1746"/>
        <end position="1761"/>
    </location>
</feature>
<dbReference type="GO" id="GO:0070192">
    <property type="term" value="P:chromosome organization involved in meiotic cell cycle"/>
    <property type="evidence" value="ECO:0007669"/>
    <property type="project" value="TreeGrafter"/>
</dbReference>
<keyword evidence="1" id="KW-0175">Coiled coil</keyword>
<evidence type="ECO:0000256" key="2">
    <source>
        <dbReference type="SAM" id="MobiDB-lite"/>
    </source>
</evidence>
<feature type="transmembrane region" description="Helical" evidence="3">
    <location>
        <begin position="436"/>
        <end position="466"/>
    </location>
</feature>
<feature type="compositionally biased region" description="Low complexity" evidence="2">
    <location>
        <begin position="1882"/>
        <end position="1894"/>
    </location>
</feature>
<accession>U6L6B5</accession>
<name>U6L6B5_EIMTE</name>
<reference evidence="4" key="1">
    <citation type="submission" date="2013-10" db="EMBL/GenBank/DDBJ databases">
        <title>Genomic analysis of the causative agents of coccidiosis in chickens.</title>
        <authorList>
            <person name="Reid A.J."/>
            <person name="Blake D."/>
            <person name="Billington K."/>
            <person name="Browne H."/>
            <person name="Dunn M."/>
            <person name="Hung S."/>
            <person name="Kawahara F."/>
            <person name="Miranda-Saavedra D."/>
            <person name="Mourier T."/>
            <person name="Nagra H."/>
            <person name="Otto T.D."/>
            <person name="Rawlings N."/>
            <person name="Sanchez A."/>
            <person name="Sanders M."/>
            <person name="Subramaniam C."/>
            <person name="Tay Y."/>
            <person name="Dear P."/>
            <person name="Doerig C."/>
            <person name="Gruber A."/>
            <person name="Parkinson J."/>
            <person name="Shirley M."/>
            <person name="Wan K.L."/>
            <person name="Berriman M."/>
            <person name="Tomley F."/>
            <person name="Pain A."/>
        </authorList>
    </citation>
    <scope>NUCLEOTIDE SEQUENCE [LARGE SCALE GENOMIC DNA]</scope>
    <source>
        <strain evidence="4">Houghton</strain>
    </source>
</reference>
<evidence type="ECO:0000256" key="1">
    <source>
        <dbReference type="SAM" id="Coils"/>
    </source>
</evidence>
<dbReference type="PANTHER" id="PTHR18867:SF12">
    <property type="entry name" value="DNA REPAIR PROTEIN RAD50"/>
    <property type="match status" value="1"/>
</dbReference>
<dbReference type="GO" id="GO:0043047">
    <property type="term" value="F:single-stranded telomeric DNA binding"/>
    <property type="evidence" value="ECO:0007669"/>
    <property type="project" value="TreeGrafter"/>
</dbReference>
<feature type="region of interest" description="Disordered" evidence="2">
    <location>
        <begin position="991"/>
        <end position="1065"/>
    </location>
</feature>
<feature type="compositionally biased region" description="Basic and acidic residues" evidence="2">
    <location>
        <begin position="40"/>
        <end position="67"/>
    </location>
</feature>
<dbReference type="SUPFAM" id="SSF101447">
    <property type="entry name" value="Formin homology 2 domain (FH2 domain)"/>
    <property type="match status" value="1"/>
</dbReference>
<feature type="region of interest" description="Disordered" evidence="2">
    <location>
        <begin position="1"/>
        <end position="67"/>
    </location>
</feature>
<keyword evidence="3" id="KW-0812">Transmembrane</keyword>
<protein>
    <submittedName>
        <fullName evidence="4">Uncharacterized protein</fullName>
    </submittedName>
</protein>
<dbReference type="OrthoDB" id="347825at2759"/>
<feature type="compositionally biased region" description="Polar residues" evidence="2">
    <location>
        <begin position="1779"/>
        <end position="1793"/>
    </location>
</feature>
<feature type="compositionally biased region" description="Basic and acidic residues" evidence="2">
    <location>
        <begin position="932"/>
        <end position="949"/>
    </location>
</feature>
<evidence type="ECO:0000313" key="5">
    <source>
        <dbReference type="Proteomes" id="UP000030747"/>
    </source>
</evidence>
<dbReference type="GO" id="GO:0007004">
    <property type="term" value="P:telomere maintenance via telomerase"/>
    <property type="evidence" value="ECO:0007669"/>
    <property type="project" value="TreeGrafter"/>
</dbReference>
<feature type="compositionally biased region" description="Low complexity" evidence="2">
    <location>
        <begin position="1500"/>
        <end position="1515"/>
    </location>
</feature>
<feature type="region of interest" description="Disordered" evidence="2">
    <location>
        <begin position="1779"/>
        <end position="1810"/>
    </location>
</feature>
<organism evidence="4 5">
    <name type="scientific">Eimeria tenella</name>
    <name type="common">Coccidian parasite</name>
    <dbReference type="NCBI Taxonomy" id="5802"/>
    <lineage>
        <taxon>Eukaryota</taxon>
        <taxon>Sar</taxon>
        <taxon>Alveolata</taxon>
        <taxon>Apicomplexa</taxon>
        <taxon>Conoidasida</taxon>
        <taxon>Coccidia</taxon>
        <taxon>Eucoccidiorida</taxon>
        <taxon>Eimeriorina</taxon>
        <taxon>Eimeriidae</taxon>
        <taxon>Eimeria</taxon>
    </lineage>
</organism>
<feature type="compositionally biased region" description="Polar residues" evidence="2">
    <location>
        <begin position="1"/>
        <end position="18"/>
    </location>
</feature>
<feature type="region of interest" description="Disordered" evidence="2">
    <location>
        <begin position="1859"/>
        <end position="1931"/>
    </location>
</feature>
<feature type="transmembrane region" description="Helical" evidence="3">
    <location>
        <begin position="101"/>
        <end position="126"/>
    </location>
</feature>
<feature type="transmembrane region" description="Helical" evidence="3">
    <location>
        <begin position="77"/>
        <end position="95"/>
    </location>
</feature>
<feature type="coiled-coil region" evidence="1">
    <location>
        <begin position="753"/>
        <end position="830"/>
    </location>
</feature>
<dbReference type="VEuPathDB" id="ToxoDB:ETH2_0900200"/>
<feature type="region of interest" description="Disordered" evidence="2">
    <location>
        <begin position="1425"/>
        <end position="1445"/>
    </location>
</feature>
<dbReference type="VEuPathDB" id="ToxoDB:ETH_00000590"/>
<dbReference type="GO" id="GO:0003691">
    <property type="term" value="F:double-stranded telomeric DNA binding"/>
    <property type="evidence" value="ECO:0007669"/>
    <property type="project" value="TreeGrafter"/>
</dbReference>
<feature type="transmembrane region" description="Helical" evidence="3">
    <location>
        <begin position="375"/>
        <end position="397"/>
    </location>
</feature>
<proteinExistence type="predicted"/>
<dbReference type="GeneID" id="25249344"/>
<feature type="transmembrane region" description="Helical" evidence="3">
    <location>
        <begin position="409"/>
        <end position="430"/>
    </location>
</feature>
<feature type="transmembrane region" description="Helical" evidence="3">
    <location>
        <begin position="164"/>
        <end position="184"/>
    </location>
</feature>
<feature type="region of interest" description="Disordered" evidence="2">
    <location>
        <begin position="917"/>
        <end position="956"/>
    </location>
</feature>
<feature type="transmembrane region" description="Helical" evidence="3">
    <location>
        <begin position="581"/>
        <end position="604"/>
    </location>
</feature>
<feature type="compositionally biased region" description="Low complexity" evidence="2">
    <location>
        <begin position="21"/>
        <end position="32"/>
    </location>
</feature>
<dbReference type="GO" id="GO:0006302">
    <property type="term" value="P:double-strand break repair"/>
    <property type="evidence" value="ECO:0007669"/>
    <property type="project" value="TreeGrafter"/>
</dbReference>
<reference evidence="4" key="2">
    <citation type="submission" date="2013-10" db="EMBL/GenBank/DDBJ databases">
        <authorList>
            <person name="Aslett M."/>
        </authorList>
    </citation>
    <scope>NUCLEOTIDE SEQUENCE [LARGE SCALE GENOMIC DNA]</scope>
    <source>
        <strain evidence="4">Houghton</strain>
    </source>
</reference>
<feature type="region of interest" description="Disordered" evidence="2">
    <location>
        <begin position="1500"/>
        <end position="1526"/>
    </location>
</feature>